<gene>
    <name evidence="1" type="ORF">LCGC14_0001240</name>
</gene>
<evidence type="ECO:0008006" key="2">
    <source>
        <dbReference type="Google" id="ProtNLM"/>
    </source>
</evidence>
<reference evidence="1" key="1">
    <citation type="journal article" date="2015" name="Nature">
        <title>Complex archaea that bridge the gap between prokaryotes and eukaryotes.</title>
        <authorList>
            <person name="Spang A."/>
            <person name="Saw J.H."/>
            <person name="Jorgensen S.L."/>
            <person name="Zaremba-Niedzwiedzka K."/>
            <person name="Martijn J."/>
            <person name="Lind A.E."/>
            <person name="van Eijk R."/>
            <person name="Schleper C."/>
            <person name="Guy L."/>
            <person name="Ettema T.J."/>
        </authorList>
    </citation>
    <scope>NUCLEOTIDE SEQUENCE</scope>
</reference>
<sequence>MSSDVSSAKKAATATKSGSTLTADEVASYLKAHPEFFADRDSLLAELTVPHESGKAISLLERQVKILRDRSIESRHTLNGLLENARYNDQLFSVTRNLILTLLEEDDLGQLTMVTESSLSTQPGIDACRLIIVDTSDIASELQDRFPSLLRSKQVLTQTLDKDTSSLLFPDTTPALRSAALCPVTHNNSLLAVLAIGNHAQDYFTDDLDTLFLDFIAEVLGTLISRLTTPTP</sequence>
<dbReference type="Pfam" id="PF04340">
    <property type="entry name" value="DUF484"/>
    <property type="match status" value="1"/>
</dbReference>
<dbReference type="SUPFAM" id="SSF55781">
    <property type="entry name" value="GAF domain-like"/>
    <property type="match status" value="1"/>
</dbReference>
<proteinExistence type="predicted"/>
<dbReference type="InterPro" id="IPR029016">
    <property type="entry name" value="GAF-like_dom_sf"/>
</dbReference>
<comment type="caution">
    <text evidence="1">The sequence shown here is derived from an EMBL/GenBank/DDBJ whole genome shotgun (WGS) entry which is preliminary data.</text>
</comment>
<name>A0A0F9W497_9ZZZZ</name>
<dbReference type="Gene3D" id="3.30.450.40">
    <property type="match status" value="1"/>
</dbReference>
<dbReference type="EMBL" id="LAZR01000001">
    <property type="protein sequence ID" value="KKO12116.1"/>
    <property type="molecule type" value="Genomic_DNA"/>
</dbReference>
<organism evidence="1">
    <name type="scientific">marine sediment metagenome</name>
    <dbReference type="NCBI Taxonomy" id="412755"/>
    <lineage>
        <taxon>unclassified sequences</taxon>
        <taxon>metagenomes</taxon>
        <taxon>ecological metagenomes</taxon>
    </lineage>
</organism>
<protein>
    <recommendedName>
        <fullName evidence="2">Phytochrome sensor protein</fullName>
    </recommendedName>
</protein>
<evidence type="ECO:0000313" key="1">
    <source>
        <dbReference type="EMBL" id="KKO12116.1"/>
    </source>
</evidence>
<dbReference type="PANTHER" id="PTHR38765">
    <property type="entry name" value="DUF484 DOMAIN-CONTAINING PROTEIN"/>
    <property type="match status" value="1"/>
</dbReference>
<dbReference type="PANTHER" id="PTHR38765:SF1">
    <property type="entry name" value="DUF484 DOMAIN-CONTAINING PROTEIN"/>
    <property type="match status" value="1"/>
</dbReference>
<accession>A0A0F9W497</accession>
<dbReference type="InterPro" id="IPR007435">
    <property type="entry name" value="DUF484"/>
</dbReference>
<dbReference type="AlphaFoldDB" id="A0A0F9W497"/>